<feature type="compositionally biased region" description="Polar residues" evidence="17">
    <location>
        <begin position="549"/>
        <end position="567"/>
    </location>
</feature>
<feature type="region of interest" description="Disordered" evidence="17">
    <location>
        <begin position="1"/>
        <end position="104"/>
    </location>
</feature>
<keyword evidence="7" id="KW-0547">Nucleotide-binding</keyword>
<dbReference type="Gene3D" id="3.40.50.300">
    <property type="entry name" value="P-loop containing nucleotide triphosphate hydrolases"/>
    <property type="match status" value="1"/>
</dbReference>
<proteinExistence type="inferred from homology"/>
<keyword evidence="20" id="KW-1185">Reference proteome</keyword>
<evidence type="ECO:0000256" key="3">
    <source>
        <dbReference type="ARBA" id="ARBA00022528"/>
    </source>
</evidence>
<dbReference type="GO" id="GO:0003924">
    <property type="term" value="F:GTPase activity"/>
    <property type="evidence" value="ECO:0007669"/>
    <property type="project" value="InterPro"/>
</dbReference>
<keyword evidence="8" id="KW-0378">Hydrolase</keyword>
<evidence type="ECO:0000256" key="1">
    <source>
        <dbReference type="ARBA" id="ARBA00001946"/>
    </source>
</evidence>
<keyword evidence="6" id="KW-0479">Metal-binding</keyword>
<evidence type="ECO:0000256" key="12">
    <source>
        <dbReference type="ARBA" id="ARBA00022989"/>
    </source>
</evidence>
<evidence type="ECO:0000313" key="20">
    <source>
        <dbReference type="Proteomes" id="UP000323000"/>
    </source>
</evidence>
<dbReference type="InterPro" id="IPR045058">
    <property type="entry name" value="GIMA/IAN/Toc"/>
</dbReference>
<dbReference type="GO" id="GO:0009707">
    <property type="term" value="C:chloroplast outer membrane"/>
    <property type="evidence" value="ECO:0007669"/>
    <property type="project" value="UniProtKB-SubCell"/>
</dbReference>
<dbReference type="PANTHER" id="PTHR10903:SF120">
    <property type="entry name" value="TRANSLOCASE OF CHLOROPLAST 159, CHLOROPLASTIC"/>
    <property type="match status" value="1"/>
</dbReference>
<feature type="compositionally biased region" description="Basic and acidic residues" evidence="17">
    <location>
        <begin position="377"/>
        <end position="399"/>
    </location>
</feature>
<dbReference type="Pfam" id="PF04548">
    <property type="entry name" value="AIG1"/>
    <property type="match status" value="1"/>
</dbReference>
<dbReference type="PROSITE" id="PS51720">
    <property type="entry name" value="G_AIG1"/>
    <property type="match status" value="1"/>
</dbReference>
<dbReference type="InterPro" id="IPR005690">
    <property type="entry name" value="Toc86_159"/>
</dbReference>
<evidence type="ECO:0000259" key="18">
    <source>
        <dbReference type="PROSITE" id="PS51720"/>
    </source>
</evidence>
<keyword evidence="4" id="KW-0934">Plastid</keyword>
<keyword evidence="14" id="KW-0472">Membrane</keyword>
<keyword evidence="2" id="KW-0813">Transport</keyword>
<evidence type="ECO:0000256" key="10">
    <source>
        <dbReference type="ARBA" id="ARBA00022842"/>
    </source>
</evidence>
<feature type="compositionally biased region" description="Low complexity" evidence="17">
    <location>
        <begin position="289"/>
        <end position="303"/>
    </location>
</feature>
<dbReference type="Proteomes" id="UP000323000">
    <property type="component" value="Chromosome 9"/>
</dbReference>
<dbReference type="InterPro" id="IPR024283">
    <property type="entry name" value="TOC159_MAD"/>
</dbReference>
<accession>A0A5C7HFD5</accession>
<comment type="subcellular location">
    <subcellularLocation>
        <location evidence="15">Plastid</location>
        <location evidence="15">Chloroplast outer membrane</location>
        <topology evidence="15">Single-pass membrane protein</topology>
    </subcellularLocation>
</comment>
<keyword evidence="10" id="KW-0460">Magnesium</keyword>
<evidence type="ECO:0000256" key="11">
    <source>
        <dbReference type="ARBA" id="ARBA00022927"/>
    </source>
</evidence>
<keyword evidence="9" id="KW-1002">Plastid outer membrane</keyword>
<comment type="caution">
    <text evidence="19">The sequence shown here is derived from an EMBL/GenBank/DDBJ whole genome shotgun (WGS) entry which is preliminary data.</text>
</comment>
<dbReference type="SUPFAM" id="SSF52540">
    <property type="entry name" value="P-loop containing nucleoside triphosphate hydrolases"/>
    <property type="match status" value="1"/>
</dbReference>
<dbReference type="PANTHER" id="PTHR10903">
    <property type="entry name" value="GTPASE, IMAP FAMILY MEMBER-RELATED"/>
    <property type="match status" value="1"/>
</dbReference>
<feature type="compositionally biased region" description="Low complexity" evidence="17">
    <location>
        <begin position="1"/>
        <end position="20"/>
    </location>
</feature>
<name>A0A5C7HFD5_9ROSI</name>
<evidence type="ECO:0000256" key="13">
    <source>
        <dbReference type="ARBA" id="ARBA00023134"/>
    </source>
</evidence>
<protein>
    <recommendedName>
        <fullName evidence="18">AIG1-type G domain-containing protein</fullName>
    </recommendedName>
</protein>
<sequence length="1401" mass="152588">MDPKASPSHLSGFSSFSPSFDDVYGNDNSMKNNNLELDNNGKATSSVDESQNGGLVIGEEEEEEEVFEMASEKPFVAISGEKANEGDYTDAPSMDPSVSSMTKSVLPVDKVSVNDDDDDDETHVVEVSQARVLKEEEPLGGGSGGSDKGLKGILGEGFVNKLEIESENKGLRGNYISVEKHESEVVGDEQSVETNELSRVGEVESKGVQITGEGDVVVDTINVDTLGTGAAVVGDVDRIKDMEIKGLEVPVDGNVSLENGFDQINTKDEPPVELKPVQDETDSEKKMESVTSTNVQTTQVQPSEQDVDVVAKDIVDNHEKEIAEIEAKSDIGGKQTELEVGRVADVVEHVSSAKVDAGDGDEIQAAMHEAESNQDNSVHEAERFENDKNSVDSPDHSDVEVSLEAEDEENHHQEEDDDEIEGSATDGETDGMIFGSSEAAKQFLEELEQASGVGTHLGAESSRDHSQRIDGQIVTDSDEEVDTDEEGEGKELFDSAALAALLKAATGADSDGGGITITSQDGSKLFSVERPAGLGTSLRSLKPAARPNRTNIFAPSSLTSGRQTETNLSEEEKKKLEKLQQIRVKFLRLVHRLGHSSEDSIVAQVLYRLALVAGRQTGQLFSLDDAKRTALQLEEEGKDDLNFSLNILVLGKTGVGKSATINSIFGDEKTSIHAFELGTTSVKEIVGTVDGVKIRVIDTPGLKSSGMEQGANRKVLSSIKKFTKKCSPDIVLYVDRLDSQTRDLNDLPLLRSISNALGSSIWRSAIVTLTHAASAPPDGPSGSPLSYEVFVAQRSHVVQQSIGQAVGDLRLMNPSLMNPVSLVENHSACRKNRDGQKVLPNGQAWRPQLLLLSYSMKILAEASSLSKPQDPLDHRKLFGFRAPPLPYMLSWLLQSRTHPKLSTDQGGDNGDSDIDLADLSDSDQEEDEDEYDQLPPFKPLRRAQIAKLSKEQRKAYFEEYDYRVKLLQKKQWREELRRMKEMKKKGKVTAEEYGDMGEDVDQENEGPAAVPVALPDMVLPPSFDGDNPAFRYRFLEPSSQLLARPVLDTHGWDHDCGYDGVNLEQSLVIASQFPAAVTVQVTKDKKEFNLHLDSSVAAKHGENGSSMAGFDIQNAGKQLAYIVRGETKFKNFKRNKTTAGVSVTFLGENIVTGFKLEDQIALGKRLVLVGSTGTVRSQSHNAYGANLEVRLREADFPIGQDQSSLGLSLVKWRGDLALGANLQSQISMGRNSKVAIRAGLNNKLSGQITVRTSTSDQLQIALVGILPVVMAIYKIIRPGVSENYSIIAEASLWIDVNPILQKLIIALRRHSLWSDDSDLSYIIQGITIGLACTAFSISDESILVPKLPWTLLHAAFASLLYQRWHLGLIVYSMNMTFVLIGYEATIFSNSVEAMKAASNML</sequence>
<dbReference type="FunFam" id="3.40.50.300:FF:000413">
    <property type="entry name" value="Translocase of chloroplast 120, chloroplastic"/>
    <property type="match status" value="1"/>
</dbReference>
<comment type="similarity">
    <text evidence="16">Belongs to the TRAFAC class TrmE-Era-EngA-EngB-Septin-like GTPase superfamily. AIG1/Toc34/Toc159-like paraseptin GTPase family. TOC159 subfamily.</text>
</comment>
<feature type="compositionally biased region" description="Acidic residues" evidence="17">
    <location>
        <begin position="910"/>
        <end position="932"/>
    </location>
</feature>
<organism evidence="19 20">
    <name type="scientific">Acer yangbiense</name>
    <dbReference type="NCBI Taxonomy" id="1000413"/>
    <lineage>
        <taxon>Eukaryota</taxon>
        <taxon>Viridiplantae</taxon>
        <taxon>Streptophyta</taxon>
        <taxon>Embryophyta</taxon>
        <taxon>Tracheophyta</taxon>
        <taxon>Spermatophyta</taxon>
        <taxon>Magnoliopsida</taxon>
        <taxon>eudicotyledons</taxon>
        <taxon>Gunneridae</taxon>
        <taxon>Pentapetalae</taxon>
        <taxon>rosids</taxon>
        <taxon>malvids</taxon>
        <taxon>Sapindales</taxon>
        <taxon>Sapindaceae</taxon>
        <taxon>Hippocastanoideae</taxon>
        <taxon>Acereae</taxon>
        <taxon>Acer</taxon>
    </lineage>
</organism>
<feature type="region of interest" description="Disordered" evidence="17">
    <location>
        <begin position="899"/>
        <end position="936"/>
    </location>
</feature>
<dbReference type="GO" id="GO:0046872">
    <property type="term" value="F:metal ion binding"/>
    <property type="evidence" value="ECO:0007669"/>
    <property type="project" value="UniProtKB-KW"/>
</dbReference>
<feature type="compositionally biased region" description="Acidic residues" evidence="17">
    <location>
        <begin position="476"/>
        <end position="487"/>
    </location>
</feature>
<feature type="compositionally biased region" description="Basic and acidic residues" evidence="17">
    <location>
        <begin position="265"/>
        <end position="288"/>
    </location>
</feature>
<dbReference type="GO" id="GO:0015031">
    <property type="term" value="P:protein transport"/>
    <property type="evidence" value="ECO:0007669"/>
    <property type="project" value="UniProtKB-KW"/>
</dbReference>
<keyword evidence="5" id="KW-0812">Transmembrane</keyword>
<evidence type="ECO:0000256" key="7">
    <source>
        <dbReference type="ARBA" id="ARBA00022741"/>
    </source>
</evidence>
<reference evidence="20" key="1">
    <citation type="journal article" date="2019" name="Gigascience">
        <title>De novo genome assembly of the endangered Acer yangbiense, a plant species with extremely small populations endemic to Yunnan Province, China.</title>
        <authorList>
            <person name="Yang J."/>
            <person name="Wariss H.M."/>
            <person name="Tao L."/>
            <person name="Zhang R."/>
            <person name="Yun Q."/>
            <person name="Hollingsworth P."/>
            <person name="Dao Z."/>
            <person name="Luo G."/>
            <person name="Guo H."/>
            <person name="Ma Y."/>
            <person name="Sun W."/>
        </authorList>
    </citation>
    <scope>NUCLEOTIDE SEQUENCE [LARGE SCALE GENOMIC DNA]</scope>
    <source>
        <strain evidence="20">cv. Malutang</strain>
    </source>
</reference>
<keyword evidence="13" id="KW-0342">GTP-binding</keyword>
<dbReference type="Pfam" id="PF11886">
    <property type="entry name" value="TOC159_MAD"/>
    <property type="match status" value="1"/>
</dbReference>
<evidence type="ECO:0000256" key="6">
    <source>
        <dbReference type="ARBA" id="ARBA00022723"/>
    </source>
</evidence>
<keyword evidence="11" id="KW-0653">Protein transport</keyword>
<feature type="region of interest" description="Disordered" evidence="17">
    <location>
        <begin position="261"/>
        <end position="303"/>
    </location>
</feature>
<dbReference type="NCBIfam" id="TIGR00993">
    <property type="entry name" value="3a0901s04IAP86"/>
    <property type="match status" value="1"/>
</dbReference>
<evidence type="ECO:0000256" key="14">
    <source>
        <dbReference type="ARBA" id="ARBA00023136"/>
    </source>
</evidence>
<dbReference type="OrthoDB" id="8954335at2759"/>
<evidence type="ECO:0000256" key="17">
    <source>
        <dbReference type="SAM" id="MobiDB-lite"/>
    </source>
</evidence>
<keyword evidence="3" id="KW-0150">Chloroplast</keyword>
<feature type="region of interest" description="Disordered" evidence="17">
    <location>
        <begin position="549"/>
        <end position="569"/>
    </location>
</feature>
<evidence type="ECO:0000256" key="2">
    <source>
        <dbReference type="ARBA" id="ARBA00022448"/>
    </source>
</evidence>
<evidence type="ECO:0000256" key="15">
    <source>
        <dbReference type="ARBA" id="ARBA00023766"/>
    </source>
</evidence>
<evidence type="ECO:0000256" key="8">
    <source>
        <dbReference type="ARBA" id="ARBA00022801"/>
    </source>
</evidence>
<dbReference type="InterPro" id="IPR006703">
    <property type="entry name" value="G_AIG1"/>
</dbReference>
<keyword evidence="12" id="KW-1133">Transmembrane helix</keyword>
<feature type="region of interest" description="Disordered" evidence="17">
    <location>
        <begin position="368"/>
        <end position="487"/>
    </location>
</feature>
<feature type="compositionally biased region" description="Acidic residues" evidence="17">
    <location>
        <begin position="58"/>
        <end position="67"/>
    </location>
</feature>
<dbReference type="GO" id="GO:0045036">
    <property type="term" value="P:protein targeting to chloroplast"/>
    <property type="evidence" value="ECO:0007669"/>
    <property type="project" value="InterPro"/>
</dbReference>
<evidence type="ECO:0000256" key="9">
    <source>
        <dbReference type="ARBA" id="ARBA00022805"/>
    </source>
</evidence>
<feature type="compositionally biased region" description="Polar residues" evidence="17">
    <location>
        <begin position="26"/>
        <end position="53"/>
    </location>
</feature>
<feature type="region of interest" description="Disordered" evidence="17">
    <location>
        <begin position="130"/>
        <end position="150"/>
    </location>
</feature>
<dbReference type="EMBL" id="VAHF01000009">
    <property type="protein sequence ID" value="TXG55677.1"/>
    <property type="molecule type" value="Genomic_DNA"/>
</dbReference>
<feature type="compositionally biased region" description="Gly residues" evidence="17">
    <location>
        <begin position="139"/>
        <end position="150"/>
    </location>
</feature>
<evidence type="ECO:0000256" key="16">
    <source>
        <dbReference type="ARBA" id="ARBA00023775"/>
    </source>
</evidence>
<comment type="cofactor">
    <cofactor evidence="1">
        <name>Mg(2+)</name>
        <dbReference type="ChEBI" id="CHEBI:18420"/>
    </cofactor>
</comment>
<gene>
    <name evidence="19" type="ORF">EZV62_020933</name>
</gene>
<feature type="domain" description="AIG1-type G" evidence="18">
    <location>
        <begin position="642"/>
        <end position="876"/>
    </location>
</feature>
<dbReference type="InterPro" id="IPR027417">
    <property type="entry name" value="P-loop_NTPase"/>
</dbReference>
<evidence type="ECO:0000256" key="4">
    <source>
        <dbReference type="ARBA" id="ARBA00022640"/>
    </source>
</evidence>
<evidence type="ECO:0000313" key="19">
    <source>
        <dbReference type="EMBL" id="TXG55677.1"/>
    </source>
</evidence>
<dbReference type="GO" id="GO:0005525">
    <property type="term" value="F:GTP binding"/>
    <property type="evidence" value="ECO:0007669"/>
    <property type="project" value="UniProtKB-KW"/>
</dbReference>
<dbReference type="CDD" id="cd01853">
    <property type="entry name" value="Toc34_like"/>
    <property type="match status" value="1"/>
</dbReference>
<evidence type="ECO:0000256" key="5">
    <source>
        <dbReference type="ARBA" id="ARBA00022692"/>
    </source>
</evidence>